<sequence length="755" mass="78631">MMKNHNKSLLALALTSLLCLTACGDGEDGKDGAPGEPGIPGEPGQPGAPAGSGTSTILSAGDVSFEIVPADNTLAGGEAFALKFKASATNSSGEQVPLTGLDQVALYSITAMSNDSGSGAPLQWVNNATAQELGSSMYCTLDGTYSSRGQTGDACLLVEDPAEPGTYTGTWEHDGVAPIMNANDNLSAPHRLFLRAYNLKDASGTAVADKVLSTPLDYIPASGELVEATGKDTVTDAACIACHGEVEGRIAKINAHHNYQSTEKCVTCHNPALVPDEAQKAEGWVFDFGPMVHRLHAGHHIAGFLSGEAKEYFGEIGFPAELNNCASCHNNGDSWNANIYREACVGCHINVNFETGVGHSDFNLAQTDDSQCQSCHGSGALSPMQAHKVGKRAEYAELLTVEFTSSTAAASTTAGNKLVTITANVSFNGQPLTDAAQLAVLNKDATLMGNVDAKGEVTRWGSRPGLASGSAANGVLTLTADVPETQAMGTIYVGTEANFCVDNSGKIAACAEGMPFDAGNPIGATSSVKFYNLDGGDAVTARFAIAERMSASEAKCNACHGTLDYIKGTRHGTYTFDQCMDCHNNSYYGSYHGTSEYNTGNLDADGNPIFAEVPELLYANRDLMTVAHRFHSGNWGEAAIFRDASGELHGYPGVETECSACHKDETPLFAADGGLTSAKRAIKISATEYISPVAESCRTCHAHSDAAALAHFKSNGAFVAGDAATDANLPVESCATCHAEGKTYGVDKVHAGGAH</sequence>
<feature type="signal peptide" evidence="2">
    <location>
        <begin position="1"/>
        <end position="24"/>
    </location>
</feature>
<dbReference type="InterPro" id="IPR020014">
    <property type="entry name" value="Decahaem_cyt-c_OmcA/MtrC"/>
</dbReference>
<dbReference type="AlphaFoldDB" id="A0A380BHK9"/>
<feature type="region of interest" description="Disordered" evidence="1">
    <location>
        <begin position="28"/>
        <end position="54"/>
    </location>
</feature>
<dbReference type="RefSeq" id="WP_115390147.1">
    <property type="nucleotide sequence ID" value="NZ_JADZHC010000057.1"/>
</dbReference>
<gene>
    <name evidence="4" type="ORF">NCTC10738_03189</name>
</gene>
<organism evidence="4 5">
    <name type="scientific">Shewanella algae</name>
    <dbReference type="NCBI Taxonomy" id="38313"/>
    <lineage>
        <taxon>Bacteria</taxon>
        <taxon>Pseudomonadati</taxon>
        <taxon>Pseudomonadota</taxon>
        <taxon>Gammaproteobacteria</taxon>
        <taxon>Alteromonadales</taxon>
        <taxon>Shewanellaceae</taxon>
        <taxon>Shewanella</taxon>
    </lineage>
</organism>
<dbReference type="Proteomes" id="UP000254069">
    <property type="component" value="Unassembled WGS sequence"/>
</dbReference>
<dbReference type="InterPro" id="IPR036280">
    <property type="entry name" value="Multihaem_cyt_sf"/>
</dbReference>
<evidence type="ECO:0000256" key="1">
    <source>
        <dbReference type="SAM" id="MobiDB-lite"/>
    </source>
</evidence>
<dbReference type="InterPro" id="IPR054337">
    <property type="entry name" value="Mtrc-MtrF-like_dom_II/IV"/>
</dbReference>
<evidence type="ECO:0000256" key="2">
    <source>
        <dbReference type="SAM" id="SignalP"/>
    </source>
</evidence>
<dbReference type="NCBIfam" id="TIGR03507">
    <property type="entry name" value="decahem_SO1788"/>
    <property type="match status" value="1"/>
</dbReference>
<keyword evidence="5" id="KW-1185">Reference proteome</keyword>
<proteinExistence type="predicted"/>
<dbReference type="Gene3D" id="1.10.780.10">
    <property type="entry name" value="Hydroxylamine Oxidoreductase, Chain A, domain 1"/>
    <property type="match status" value="1"/>
</dbReference>
<protein>
    <submittedName>
        <fullName evidence="4">Decaheme c-type cytochrome, OmcA/MtrC family</fullName>
    </submittedName>
</protein>
<evidence type="ECO:0000313" key="5">
    <source>
        <dbReference type="Proteomes" id="UP000254069"/>
    </source>
</evidence>
<dbReference type="EMBL" id="UGYO01000002">
    <property type="protein sequence ID" value="SUJ00771.1"/>
    <property type="molecule type" value="Genomic_DNA"/>
</dbReference>
<name>A0A380BHK9_9GAMM</name>
<reference evidence="4 5" key="1">
    <citation type="submission" date="2018-06" db="EMBL/GenBank/DDBJ databases">
        <authorList>
            <consortium name="Pathogen Informatics"/>
            <person name="Doyle S."/>
        </authorList>
    </citation>
    <scope>NUCLEOTIDE SEQUENCE [LARGE SCALE GENOMIC DNA]</scope>
    <source>
        <strain evidence="4 5">NCTC10738</strain>
    </source>
</reference>
<dbReference type="SUPFAM" id="SSF48695">
    <property type="entry name" value="Multiheme cytochromes"/>
    <property type="match status" value="1"/>
</dbReference>
<dbReference type="Gene3D" id="1.10.720.180">
    <property type="match status" value="2"/>
</dbReference>
<keyword evidence="2" id="KW-0732">Signal</keyword>
<feature type="chain" id="PRO_5017086292" evidence="2">
    <location>
        <begin position="25"/>
        <end position="755"/>
    </location>
</feature>
<feature type="domain" description="Outer membrane cytochrome MtrC/MtrF-like" evidence="3">
    <location>
        <begin position="552"/>
        <end position="750"/>
    </location>
</feature>
<evidence type="ECO:0000259" key="3">
    <source>
        <dbReference type="Pfam" id="PF22113"/>
    </source>
</evidence>
<evidence type="ECO:0000313" key="4">
    <source>
        <dbReference type="EMBL" id="SUJ00771.1"/>
    </source>
</evidence>
<dbReference type="Pfam" id="PF22113">
    <property type="entry name" value="Mtrc-MtrF_II-IV_dom"/>
    <property type="match status" value="2"/>
</dbReference>
<feature type="domain" description="Outer membrane cytochrome MtrC/MtrF-like" evidence="3">
    <location>
        <begin position="231"/>
        <end position="387"/>
    </location>
</feature>
<accession>A0A380BHK9</accession>